<proteinExistence type="predicted"/>
<protein>
    <submittedName>
        <fullName evidence="1">Terminase small subunit</fullName>
    </submittedName>
</protein>
<reference evidence="1 2" key="1">
    <citation type="submission" date="2020-08" db="EMBL/GenBank/DDBJ databases">
        <title>Genome public.</title>
        <authorList>
            <person name="Liu C."/>
            <person name="Sun Q."/>
        </authorList>
    </citation>
    <scope>NUCLEOTIDE SEQUENCE [LARGE SCALE GENOMIC DNA]</scope>
    <source>
        <strain evidence="1 2">BX1</strain>
    </source>
</reference>
<dbReference type="Proteomes" id="UP000658131">
    <property type="component" value="Unassembled WGS sequence"/>
</dbReference>
<evidence type="ECO:0000313" key="1">
    <source>
        <dbReference type="EMBL" id="MBC8575986.1"/>
    </source>
</evidence>
<sequence length="129" mass="13777">MGTKKELTAEQVLDELSSVAFANAADFVEITGEGRVRVKPTARIPKRKRAAMIGIRAASGGVEIKLANKMQALQMLGRYLGAFACRLVDGRTASFDLIPAKLKAQVAEIVIGDFGLPELVPAEFGGTME</sequence>
<dbReference type="Pfam" id="PF03592">
    <property type="entry name" value="Terminase_2"/>
    <property type="match status" value="1"/>
</dbReference>
<dbReference type="EMBL" id="JACRTB010000007">
    <property type="protein sequence ID" value="MBC8575986.1"/>
    <property type="molecule type" value="Genomic_DNA"/>
</dbReference>
<evidence type="ECO:0000313" key="2">
    <source>
        <dbReference type="Proteomes" id="UP000658131"/>
    </source>
</evidence>
<gene>
    <name evidence="1" type="ORF">H8717_06100</name>
</gene>
<accession>A0ABR7NHV7</accession>
<keyword evidence="2" id="KW-1185">Reference proteome</keyword>
<comment type="caution">
    <text evidence="1">The sequence shown here is derived from an EMBL/GenBank/DDBJ whole genome shotgun (WGS) entry which is preliminary data.</text>
</comment>
<organism evidence="1 2">
    <name type="scientific">Yanshouia hominis</name>
    <dbReference type="NCBI Taxonomy" id="2763673"/>
    <lineage>
        <taxon>Bacteria</taxon>
        <taxon>Bacillati</taxon>
        <taxon>Bacillota</taxon>
        <taxon>Clostridia</taxon>
        <taxon>Eubacteriales</taxon>
        <taxon>Oscillospiraceae</taxon>
        <taxon>Yanshouia</taxon>
    </lineage>
</organism>
<name>A0ABR7NHV7_9FIRM</name>
<dbReference type="InterPro" id="IPR005335">
    <property type="entry name" value="Terminase_ssu"/>
</dbReference>